<feature type="compositionally biased region" description="Low complexity" evidence="5">
    <location>
        <begin position="89"/>
        <end position="103"/>
    </location>
</feature>
<dbReference type="PANTHER" id="PTHR31717:SF142">
    <property type="entry name" value="B-BOX DOMAIN PROTEIN 30-RELATED"/>
    <property type="match status" value="1"/>
</dbReference>
<evidence type="ECO:0000256" key="1">
    <source>
        <dbReference type="ARBA" id="ARBA00022723"/>
    </source>
</evidence>
<dbReference type="EMBL" id="JANAVB010036020">
    <property type="protein sequence ID" value="KAJ6803972.1"/>
    <property type="molecule type" value="Genomic_DNA"/>
</dbReference>
<comment type="caution">
    <text evidence="7">The sequence shown here is derived from an EMBL/GenBank/DDBJ whole genome shotgun (WGS) entry which is preliminary data.</text>
</comment>
<dbReference type="SMART" id="SM00336">
    <property type="entry name" value="BBOX"/>
    <property type="match status" value="1"/>
</dbReference>
<dbReference type="InterPro" id="IPR049808">
    <property type="entry name" value="CONSTANS-like_Bbox1"/>
</dbReference>
<name>A0AAX6EIM1_IRIPA</name>
<sequence>MKKSCPSRNHCELCGEEASLYCDADSAFLCFRCDRRVHAANFLVARHVRRLTCPSCLSLAGSGNSAAVVSGSDPTLPLNRPLCSSCAPDGPPSSASSSASCLSSDDESTSTPPPPPRKPRAGGRTKRTIAHWSRRIGMEGVAGVAARVLRACSGDGGGEMAVVPPRASLAAAILYAAKICFCRRGGGGGGDRVCGEVLRRLERCSGVPAELILAAESRIARAVRTRARAAAEGWADSECS</sequence>
<feature type="compositionally biased region" description="Basic residues" evidence="5">
    <location>
        <begin position="117"/>
        <end position="129"/>
    </location>
</feature>
<dbReference type="InterPro" id="IPR000315">
    <property type="entry name" value="Znf_B-box"/>
</dbReference>
<dbReference type="GO" id="GO:0008270">
    <property type="term" value="F:zinc ion binding"/>
    <property type="evidence" value="ECO:0007669"/>
    <property type="project" value="UniProtKB-KW"/>
</dbReference>
<accession>A0AAX6EIM1</accession>
<proteinExistence type="predicted"/>
<evidence type="ECO:0000256" key="5">
    <source>
        <dbReference type="SAM" id="MobiDB-lite"/>
    </source>
</evidence>
<reference evidence="7" key="1">
    <citation type="journal article" date="2023" name="GigaByte">
        <title>Genome assembly of the bearded iris, Iris pallida Lam.</title>
        <authorList>
            <person name="Bruccoleri R.E."/>
            <person name="Oakeley E.J."/>
            <person name="Faust A.M.E."/>
            <person name="Altorfer M."/>
            <person name="Dessus-Babus S."/>
            <person name="Burckhardt D."/>
            <person name="Oertli M."/>
            <person name="Naumann U."/>
            <person name="Petersen F."/>
            <person name="Wong J."/>
        </authorList>
    </citation>
    <scope>NUCLEOTIDE SEQUENCE</scope>
    <source>
        <strain evidence="7">GSM-AAB239-AS_SAM_17_03QT</strain>
    </source>
</reference>
<keyword evidence="1" id="KW-0479">Metal-binding</keyword>
<dbReference type="CDD" id="cd19821">
    <property type="entry name" value="Bbox1_BBX-like"/>
    <property type="match status" value="1"/>
</dbReference>
<evidence type="ECO:0000259" key="6">
    <source>
        <dbReference type="PROSITE" id="PS50119"/>
    </source>
</evidence>
<keyword evidence="3" id="KW-0862">Zinc</keyword>
<evidence type="ECO:0000313" key="8">
    <source>
        <dbReference type="Proteomes" id="UP001140949"/>
    </source>
</evidence>
<evidence type="ECO:0000256" key="2">
    <source>
        <dbReference type="ARBA" id="ARBA00022771"/>
    </source>
</evidence>
<feature type="region of interest" description="Disordered" evidence="5">
    <location>
        <begin position="89"/>
        <end position="129"/>
    </location>
</feature>
<feature type="domain" description="B box-type" evidence="6">
    <location>
        <begin position="6"/>
        <end position="47"/>
    </location>
</feature>
<keyword evidence="2 4" id="KW-0863">Zinc-finger</keyword>
<evidence type="ECO:0000256" key="3">
    <source>
        <dbReference type="ARBA" id="ARBA00022833"/>
    </source>
</evidence>
<protein>
    <submittedName>
        <fullName evidence="7">B-box zinc finger protein 32-like</fullName>
    </submittedName>
</protein>
<dbReference type="Proteomes" id="UP001140949">
    <property type="component" value="Unassembled WGS sequence"/>
</dbReference>
<keyword evidence="8" id="KW-1185">Reference proteome</keyword>
<gene>
    <name evidence="7" type="ORF">M6B38_185895</name>
</gene>
<dbReference type="Pfam" id="PF00643">
    <property type="entry name" value="zf-B_box"/>
    <property type="match status" value="1"/>
</dbReference>
<reference evidence="7" key="2">
    <citation type="submission" date="2023-04" db="EMBL/GenBank/DDBJ databases">
        <authorList>
            <person name="Bruccoleri R.E."/>
            <person name="Oakeley E.J."/>
            <person name="Faust A.-M."/>
            <person name="Dessus-Babus S."/>
            <person name="Altorfer M."/>
            <person name="Burckhardt D."/>
            <person name="Oertli M."/>
            <person name="Naumann U."/>
            <person name="Petersen F."/>
            <person name="Wong J."/>
        </authorList>
    </citation>
    <scope>NUCLEOTIDE SEQUENCE</scope>
    <source>
        <strain evidence="7">GSM-AAB239-AS_SAM_17_03QT</strain>
        <tissue evidence="7">Leaf</tissue>
    </source>
</reference>
<organism evidence="7 8">
    <name type="scientific">Iris pallida</name>
    <name type="common">Sweet iris</name>
    <dbReference type="NCBI Taxonomy" id="29817"/>
    <lineage>
        <taxon>Eukaryota</taxon>
        <taxon>Viridiplantae</taxon>
        <taxon>Streptophyta</taxon>
        <taxon>Embryophyta</taxon>
        <taxon>Tracheophyta</taxon>
        <taxon>Spermatophyta</taxon>
        <taxon>Magnoliopsida</taxon>
        <taxon>Liliopsida</taxon>
        <taxon>Asparagales</taxon>
        <taxon>Iridaceae</taxon>
        <taxon>Iridoideae</taxon>
        <taxon>Irideae</taxon>
        <taxon>Iris</taxon>
    </lineage>
</organism>
<dbReference type="PROSITE" id="PS50119">
    <property type="entry name" value="ZF_BBOX"/>
    <property type="match status" value="1"/>
</dbReference>
<dbReference type="AlphaFoldDB" id="A0AAX6EIM1"/>
<dbReference type="PANTHER" id="PTHR31717">
    <property type="entry name" value="ZINC FINGER PROTEIN CONSTANS-LIKE 10"/>
    <property type="match status" value="1"/>
</dbReference>
<evidence type="ECO:0000256" key="4">
    <source>
        <dbReference type="PROSITE-ProRule" id="PRU00024"/>
    </source>
</evidence>
<evidence type="ECO:0000313" key="7">
    <source>
        <dbReference type="EMBL" id="KAJ6803972.1"/>
    </source>
</evidence>